<evidence type="ECO:0000313" key="5">
    <source>
        <dbReference type="Proteomes" id="UP001152562"/>
    </source>
</evidence>
<feature type="coiled-coil region" evidence="2">
    <location>
        <begin position="69"/>
        <end position="103"/>
    </location>
</feature>
<evidence type="ECO:0000313" key="4">
    <source>
        <dbReference type="EMBL" id="CAH4032996.1"/>
    </source>
</evidence>
<dbReference type="Proteomes" id="UP001152562">
    <property type="component" value="Unassembled WGS sequence"/>
</dbReference>
<dbReference type="PANTHER" id="PTHR12353">
    <property type="entry name" value="DISKS LARGE-ASSOCIATED PROTEIN DAP SAP90/PSD-95-ASSOCIATED PROTEIN"/>
    <property type="match status" value="1"/>
</dbReference>
<comment type="caution">
    <text evidence="4">The sequence shown here is derived from an EMBL/GenBank/DDBJ whole genome shotgun (WGS) entry which is preliminary data.</text>
</comment>
<organism evidence="4 5">
    <name type="scientific">Pieris brassicae</name>
    <name type="common">White butterfly</name>
    <name type="synonym">Large white butterfly</name>
    <dbReference type="NCBI Taxonomy" id="7116"/>
    <lineage>
        <taxon>Eukaryota</taxon>
        <taxon>Metazoa</taxon>
        <taxon>Ecdysozoa</taxon>
        <taxon>Arthropoda</taxon>
        <taxon>Hexapoda</taxon>
        <taxon>Insecta</taxon>
        <taxon>Pterygota</taxon>
        <taxon>Neoptera</taxon>
        <taxon>Endopterygota</taxon>
        <taxon>Lepidoptera</taxon>
        <taxon>Glossata</taxon>
        <taxon>Ditrysia</taxon>
        <taxon>Papilionoidea</taxon>
        <taxon>Pieridae</taxon>
        <taxon>Pierinae</taxon>
        <taxon>Pieris</taxon>
    </lineage>
</organism>
<feature type="compositionally biased region" description="Basic and acidic residues" evidence="3">
    <location>
        <begin position="793"/>
        <end position="804"/>
    </location>
</feature>
<keyword evidence="2" id="KW-0175">Coiled coil</keyword>
<dbReference type="GO" id="GO:0005737">
    <property type="term" value="C:cytoplasm"/>
    <property type="evidence" value="ECO:0007669"/>
    <property type="project" value="TreeGrafter"/>
</dbReference>
<feature type="region of interest" description="Disordered" evidence="3">
    <location>
        <begin position="247"/>
        <end position="285"/>
    </location>
</feature>
<dbReference type="GO" id="GO:0051642">
    <property type="term" value="P:centrosome localization"/>
    <property type="evidence" value="ECO:0007669"/>
    <property type="project" value="TreeGrafter"/>
</dbReference>
<evidence type="ECO:0000256" key="3">
    <source>
        <dbReference type="SAM" id="MobiDB-lite"/>
    </source>
</evidence>
<feature type="region of interest" description="Disordered" evidence="3">
    <location>
        <begin position="353"/>
        <end position="377"/>
    </location>
</feature>
<dbReference type="EMBL" id="CALOZG010000029">
    <property type="protein sequence ID" value="CAH4032996.1"/>
    <property type="molecule type" value="Genomic_DNA"/>
</dbReference>
<evidence type="ECO:0000256" key="1">
    <source>
        <dbReference type="ARBA" id="ARBA00008839"/>
    </source>
</evidence>
<accession>A0A9P0XFG7</accession>
<dbReference type="PANTHER" id="PTHR12353:SF1">
    <property type="entry name" value="DISKS LARGE-ASSOCIATED PROTEIN 5"/>
    <property type="match status" value="1"/>
</dbReference>
<name>A0A9P0XFG7_PIEBR</name>
<feature type="region of interest" description="Disordered" evidence="3">
    <location>
        <begin position="606"/>
        <end position="633"/>
    </location>
</feature>
<feature type="region of interest" description="Disordered" evidence="3">
    <location>
        <begin position="109"/>
        <end position="138"/>
    </location>
</feature>
<feature type="compositionally biased region" description="Polar residues" evidence="3">
    <location>
        <begin position="124"/>
        <end position="138"/>
    </location>
</feature>
<feature type="compositionally biased region" description="Polar residues" evidence="3">
    <location>
        <begin position="263"/>
        <end position="272"/>
    </location>
</feature>
<feature type="compositionally biased region" description="Basic residues" evidence="3">
    <location>
        <begin position="889"/>
        <end position="900"/>
    </location>
</feature>
<dbReference type="Pfam" id="PF03359">
    <property type="entry name" value="GKAP"/>
    <property type="match status" value="1"/>
</dbReference>
<evidence type="ECO:0000256" key="2">
    <source>
        <dbReference type="SAM" id="Coils"/>
    </source>
</evidence>
<evidence type="ECO:0008006" key="6">
    <source>
        <dbReference type="Google" id="ProtNLM"/>
    </source>
</evidence>
<gene>
    <name evidence="4" type="ORF">PIBRA_LOCUS9327</name>
</gene>
<dbReference type="InterPro" id="IPR005026">
    <property type="entry name" value="SAPAP"/>
</dbReference>
<sequence>MENGFDLNALLTNYGHLHKVKPQQFTSVSNGVKKRLETTIKRRQSCRLTIFDRLRNLPQNSPVPKITKEEKLKQKAEERKLQLEKWKQEKEKNKKHAAATKKKPFVVGAVRPPPTLEQLPKIMPSTSGRVTRSQVKKTTITKQAPSKTRKSFAPENATFCPPIIKGLEEMPVLILPSSRKGKLTMVSFEPVISEIKSNNISFVKSNKVKEVVSKENKKLELVDTVENTKNFNVGEKNRIKLKKKSITIETSQSDESESDKPSTRISKNLNNPKKNKTITKHTSIKDSVSINEKHFIDEPKFSSVKENKQKSDKLHKKQIISDHSIPEEVSENIIKVSHKKENGKRGKLSTITITSSEDSSPIEKRNTRKSAVQRKKNNKTKDLDLIEIKDVPIPYIYLDSTDSQLSESPIVKARKSKSLPTTHTGSKRTPVKPIPNSESNSEERLRSPPEIPLTPEQISEIANLHSPCITTSRGKDNARREMQKKLKEGLLAEHIESMDTVNHFHRQLNMETNRLTEMADHWEHILEQNTLPDFVQEAILAAVGQARLLMSQKFQQFAGLVDRCDAADPSQPLVTPVDLQGFWDMVYMQVENLDVRFAKLGEMQARGWAPEERPREKRRKAPPPKAAKPVTTSRIKNMIAAARKAKKEQEAPESSKTFEAGFFSVQSPIRTPAPATPNKPTTLLKAVLSSEAKKASASKNAASYAMLRASMIGKNIDPEYDASSLDLIQFTPINLKATPGRSILKSGAKNARKSLKVVLFDSSDTNPLDSSLDKDISGIKRLESEDSPSSELENPREMENQDKETTEDDEDVKESTEESIGKENVDGSMIKENDASEEAEIKKTKRGRSPRIVRQDAVDFSPVKTRSGRKSENLRKDVLQEANINTPRRSLRRKSMMAEK</sequence>
<dbReference type="GO" id="GO:0007059">
    <property type="term" value="P:chromosome segregation"/>
    <property type="evidence" value="ECO:0007669"/>
    <property type="project" value="TreeGrafter"/>
</dbReference>
<comment type="similarity">
    <text evidence="1">Belongs to the SAPAP family.</text>
</comment>
<protein>
    <recommendedName>
        <fullName evidence="6">Guanylate kinase-associated protein mars</fullName>
    </recommendedName>
</protein>
<feature type="region of interest" description="Disordered" evidence="3">
    <location>
        <begin position="300"/>
        <end position="323"/>
    </location>
</feature>
<dbReference type="GO" id="GO:0005634">
    <property type="term" value="C:nucleus"/>
    <property type="evidence" value="ECO:0007669"/>
    <property type="project" value="TreeGrafter"/>
</dbReference>
<feature type="region of interest" description="Disordered" evidence="3">
    <location>
        <begin position="767"/>
        <end position="876"/>
    </location>
</feature>
<dbReference type="GO" id="GO:0023052">
    <property type="term" value="P:signaling"/>
    <property type="evidence" value="ECO:0007669"/>
    <property type="project" value="InterPro"/>
</dbReference>
<keyword evidence="5" id="KW-1185">Reference proteome</keyword>
<dbReference type="GO" id="GO:0008017">
    <property type="term" value="F:microtubule binding"/>
    <property type="evidence" value="ECO:0007669"/>
    <property type="project" value="TreeGrafter"/>
</dbReference>
<feature type="compositionally biased region" description="Basic and acidic residues" evidence="3">
    <location>
        <begin position="771"/>
        <end position="784"/>
    </location>
</feature>
<dbReference type="GO" id="GO:0031616">
    <property type="term" value="C:spindle pole centrosome"/>
    <property type="evidence" value="ECO:0007669"/>
    <property type="project" value="TreeGrafter"/>
</dbReference>
<dbReference type="GO" id="GO:0007346">
    <property type="term" value="P:regulation of mitotic cell cycle"/>
    <property type="evidence" value="ECO:0007669"/>
    <property type="project" value="TreeGrafter"/>
</dbReference>
<feature type="compositionally biased region" description="Basic and acidic residues" evidence="3">
    <location>
        <begin position="300"/>
        <end position="312"/>
    </location>
</feature>
<feature type="compositionally biased region" description="Basic residues" evidence="3">
    <location>
        <begin position="366"/>
        <end position="377"/>
    </location>
</feature>
<dbReference type="AlphaFoldDB" id="A0A9P0XFG7"/>
<dbReference type="GO" id="GO:0007052">
    <property type="term" value="P:mitotic spindle organization"/>
    <property type="evidence" value="ECO:0007669"/>
    <property type="project" value="TreeGrafter"/>
</dbReference>
<reference evidence="4" key="1">
    <citation type="submission" date="2022-05" db="EMBL/GenBank/DDBJ databases">
        <authorList>
            <person name="Okamura Y."/>
        </authorList>
    </citation>
    <scope>NUCLEOTIDE SEQUENCE</scope>
</reference>
<feature type="region of interest" description="Disordered" evidence="3">
    <location>
        <begin position="881"/>
        <end position="900"/>
    </location>
</feature>
<feature type="region of interest" description="Disordered" evidence="3">
    <location>
        <begin position="409"/>
        <end position="451"/>
    </location>
</feature>
<dbReference type="GO" id="GO:0051382">
    <property type="term" value="P:kinetochore assembly"/>
    <property type="evidence" value="ECO:0007669"/>
    <property type="project" value="TreeGrafter"/>
</dbReference>
<proteinExistence type="inferred from homology"/>
<feature type="compositionally biased region" description="Basic and acidic residues" evidence="3">
    <location>
        <begin position="813"/>
        <end position="842"/>
    </location>
</feature>